<dbReference type="InterPro" id="IPR023393">
    <property type="entry name" value="START-like_dom_sf"/>
</dbReference>
<dbReference type="CDD" id="cd08901">
    <property type="entry name" value="SRPBCC_CalC_Aha1-like_8"/>
    <property type="match status" value="1"/>
</dbReference>
<comment type="similarity">
    <text evidence="1">Belongs to the AHA1 family.</text>
</comment>
<organism evidence="3 4">
    <name type="scientific">Virgibacillus oceani</name>
    <dbReference type="NCBI Taxonomy" id="1479511"/>
    <lineage>
        <taxon>Bacteria</taxon>
        <taxon>Bacillati</taxon>
        <taxon>Bacillota</taxon>
        <taxon>Bacilli</taxon>
        <taxon>Bacillales</taxon>
        <taxon>Bacillaceae</taxon>
        <taxon>Virgibacillus</taxon>
    </lineage>
</organism>
<dbReference type="Proteomes" id="UP000622860">
    <property type="component" value="Unassembled WGS sequence"/>
</dbReference>
<dbReference type="RefSeq" id="WP_188455772.1">
    <property type="nucleotide sequence ID" value="NZ_BMFR01000010.1"/>
</dbReference>
<proteinExistence type="inferred from homology"/>
<dbReference type="Pfam" id="PF08327">
    <property type="entry name" value="AHSA1"/>
    <property type="match status" value="1"/>
</dbReference>
<feature type="domain" description="Activator of Hsp90 ATPase homologue 1/2-like C-terminal" evidence="2">
    <location>
        <begin position="18"/>
        <end position="136"/>
    </location>
</feature>
<protein>
    <submittedName>
        <fullName evidence="3">Activator of HSP90 ATPase</fullName>
    </submittedName>
</protein>
<name>A0A917M5W1_9BACI</name>
<dbReference type="AlphaFoldDB" id="A0A917M5W1"/>
<reference evidence="3" key="1">
    <citation type="journal article" date="2014" name="Int. J. Syst. Evol. Microbiol.">
        <title>Complete genome sequence of Corynebacterium casei LMG S-19264T (=DSM 44701T), isolated from a smear-ripened cheese.</title>
        <authorList>
            <consortium name="US DOE Joint Genome Institute (JGI-PGF)"/>
            <person name="Walter F."/>
            <person name="Albersmeier A."/>
            <person name="Kalinowski J."/>
            <person name="Ruckert C."/>
        </authorList>
    </citation>
    <scope>NUCLEOTIDE SEQUENCE</scope>
    <source>
        <strain evidence="3">CGMCC 1.12754</strain>
    </source>
</reference>
<sequence>MLTLKNIPIVKSEMLIKSPVEEVFEAFIDPEITTKFWFTKSSGKLEEGKHIRWEWEMYGVSDDLYVKEIEQNKLIRIVSSDNTEAEWIFTARTENATFVSITQSGFPGNGDDIVNYAIDSMGGYTMVLCALKALLEHNITLNVVADKAPDEHV</sequence>
<keyword evidence="4" id="KW-1185">Reference proteome</keyword>
<accession>A0A917M5W1</accession>
<comment type="caution">
    <text evidence="3">The sequence shown here is derived from an EMBL/GenBank/DDBJ whole genome shotgun (WGS) entry which is preliminary data.</text>
</comment>
<reference evidence="3" key="2">
    <citation type="submission" date="2020-09" db="EMBL/GenBank/DDBJ databases">
        <authorList>
            <person name="Sun Q."/>
            <person name="Zhou Y."/>
        </authorList>
    </citation>
    <scope>NUCLEOTIDE SEQUENCE</scope>
    <source>
        <strain evidence="3">CGMCC 1.12754</strain>
    </source>
</reference>
<evidence type="ECO:0000313" key="3">
    <source>
        <dbReference type="EMBL" id="GGG79240.1"/>
    </source>
</evidence>
<evidence type="ECO:0000313" key="4">
    <source>
        <dbReference type="Proteomes" id="UP000622860"/>
    </source>
</evidence>
<evidence type="ECO:0000259" key="2">
    <source>
        <dbReference type="Pfam" id="PF08327"/>
    </source>
</evidence>
<dbReference type="InterPro" id="IPR013538">
    <property type="entry name" value="ASHA1/2-like_C"/>
</dbReference>
<gene>
    <name evidence="3" type="ORF">GCM10011398_25690</name>
</gene>
<dbReference type="Gene3D" id="3.30.530.20">
    <property type="match status" value="1"/>
</dbReference>
<dbReference type="EMBL" id="BMFR01000010">
    <property type="protein sequence ID" value="GGG79240.1"/>
    <property type="molecule type" value="Genomic_DNA"/>
</dbReference>
<evidence type="ECO:0000256" key="1">
    <source>
        <dbReference type="ARBA" id="ARBA00006817"/>
    </source>
</evidence>
<dbReference type="SUPFAM" id="SSF55961">
    <property type="entry name" value="Bet v1-like"/>
    <property type="match status" value="1"/>
</dbReference>